<evidence type="ECO:0000313" key="1">
    <source>
        <dbReference type="EMBL" id="CAD8998602.1"/>
    </source>
</evidence>
<organism evidence="1">
    <name type="scientific">Eutreptiella gymnastica</name>
    <dbReference type="NCBI Taxonomy" id="73025"/>
    <lineage>
        <taxon>Eukaryota</taxon>
        <taxon>Discoba</taxon>
        <taxon>Euglenozoa</taxon>
        <taxon>Euglenida</taxon>
        <taxon>Spirocuta</taxon>
        <taxon>Euglenophyceae</taxon>
        <taxon>Eutreptiales</taxon>
        <taxon>Eutreptiaceae</taxon>
        <taxon>Eutreptiella</taxon>
    </lineage>
</organism>
<gene>
    <name evidence="1" type="ORF">EGYM00392_LOCUS9672</name>
</gene>
<dbReference type="EMBL" id="HBGA01026051">
    <property type="protein sequence ID" value="CAD8998602.1"/>
    <property type="molecule type" value="Transcribed_RNA"/>
</dbReference>
<proteinExistence type="predicted"/>
<sequence>MVAGFTMIMLDIRFHNKTSSKIVLLEQVVGFGCAVGCGDMALAPGRAIVLMPKGSQIARYGSLTWQCPAECADAYHGRNLPSRMGSSSSSGSAANIWRGHAYFL</sequence>
<protein>
    <submittedName>
        <fullName evidence="1">Uncharacterized protein</fullName>
    </submittedName>
</protein>
<dbReference type="AlphaFoldDB" id="A0A7S1I280"/>
<name>A0A7S1I280_9EUGL</name>
<accession>A0A7S1I280</accession>
<reference evidence="1" key="1">
    <citation type="submission" date="2021-01" db="EMBL/GenBank/DDBJ databases">
        <authorList>
            <person name="Corre E."/>
            <person name="Pelletier E."/>
            <person name="Niang G."/>
            <person name="Scheremetjew M."/>
            <person name="Finn R."/>
            <person name="Kale V."/>
            <person name="Holt S."/>
            <person name="Cochrane G."/>
            <person name="Meng A."/>
            <person name="Brown T."/>
            <person name="Cohen L."/>
        </authorList>
    </citation>
    <scope>NUCLEOTIDE SEQUENCE</scope>
    <source>
        <strain evidence="1">NIES-381</strain>
    </source>
</reference>